<evidence type="ECO:0000256" key="5">
    <source>
        <dbReference type="ARBA" id="ARBA00022692"/>
    </source>
</evidence>
<feature type="binding site" evidence="13">
    <location>
        <begin position="118"/>
        <end position="121"/>
    </location>
    <ligand>
        <name>GTP</name>
        <dbReference type="ChEBI" id="CHEBI:37565"/>
        <label>1</label>
    </ligand>
</feature>
<evidence type="ECO:0000256" key="8">
    <source>
        <dbReference type="ARBA" id="ARBA00023004"/>
    </source>
</evidence>
<evidence type="ECO:0000259" key="16">
    <source>
        <dbReference type="PROSITE" id="PS51711"/>
    </source>
</evidence>
<keyword evidence="14" id="KW-0460">Magnesium</keyword>
<proteinExistence type="inferred from homology"/>
<dbReference type="InterPro" id="IPR011640">
    <property type="entry name" value="Fe2_transport_prot_B_C"/>
</dbReference>
<feature type="binding site" evidence="13">
    <location>
        <begin position="7"/>
        <end position="14"/>
    </location>
    <ligand>
        <name>GTP</name>
        <dbReference type="ChEBI" id="CHEBI:37565"/>
        <label>1</label>
    </ligand>
</feature>
<feature type="binding site" evidence="13">
    <location>
        <begin position="54"/>
        <end position="57"/>
    </location>
    <ligand>
        <name>GTP</name>
        <dbReference type="ChEBI" id="CHEBI:37565"/>
        <label>1</label>
    </ligand>
</feature>
<sequence>MIVALIGNPNCGKSSLFNHLTGLRQKIGNFPGVTVDKKVGFCKISDGSDIQVIDLPGTYSLYPNSLDEQVVLEVLTNQNHSDYPDLAVIVVDSSNLKRNLLLFEEVNDLGIPTVLALNMLDVANEIGVSINTPKLEKLLGIPVVEVNAREGIGLEGLKLTIFRALEKKQVHQNLELVSEEMKPAVKQIKEKFSLKTDYAALHYLTQTDKLSFLGQNDQRFLEDIATDLKLDADGFQAKEVMDRYRDIGQTLSQVVEIESEKHNSLTLTQKIDNVLIHRFWGYVIFLGILFLIFQSVFTLANYPMDLIDGGIASLNDFLKSILPESKITDLLTDGLIAGIGGVVIFIPQIAFLFAFISILEESGYMARVVVLMDKLIRRFGMSGKSVVPLISSMACAVPAIMSARTIGNWKDRLITIMVTPLMSCSARLPIYTILIALVVPDDKLFGLFGFQGLALMGLYLLGFFSALIGGWFLKKILKTNERTFFVMELPTYKKPRWKQVGFTILEKVKTFVFEAGKVIVAISIILWVLASYGPGEGFSKAEERVAAQNIGLSSDELEPKIAAEKLQNSYAGLFGKFIEPAIKPLGYDWKIGIALITSFAAREVFVGTISTIYSIGADDADDSTIKSRLKNEINPETGEPVFSVATSYSLLIFYVFAMMCMSTIAVVYRETKSWKWPIIQLVYMSALAYVSAFAVYWFLK</sequence>
<feature type="transmembrane region" description="Helical" evidence="15">
    <location>
        <begin position="279"/>
        <end position="300"/>
    </location>
</feature>
<dbReference type="RefSeq" id="WP_255035798.1">
    <property type="nucleotide sequence ID" value="NZ_RJUF01000005.1"/>
</dbReference>
<protein>
    <recommendedName>
        <fullName evidence="12 15">Ferrous iron transport protein B</fullName>
    </recommendedName>
</protein>
<evidence type="ECO:0000256" key="4">
    <source>
        <dbReference type="ARBA" id="ARBA00022496"/>
    </source>
</evidence>
<feature type="binding site" evidence="14">
    <location>
        <position position="18"/>
    </location>
    <ligand>
        <name>Mg(2+)</name>
        <dbReference type="ChEBI" id="CHEBI:18420"/>
        <label>2</label>
    </ligand>
</feature>
<evidence type="ECO:0000313" key="18">
    <source>
        <dbReference type="Proteomes" id="UP001204144"/>
    </source>
</evidence>
<evidence type="ECO:0000313" key="17">
    <source>
        <dbReference type="EMBL" id="MCP9762046.1"/>
    </source>
</evidence>
<organism evidence="17 18">
    <name type="scientific">Lacihabitans soyangensis</name>
    <dbReference type="NCBI Taxonomy" id="869394"/>
    <lineage>
        <taxon>Bacteria</taxon>
        <taxon>Pseudomonadati</taxon>
        <taxon>Bacteroidota</taxon>
        <taxon>Cytophagia</taxon>
        <taxon>Cytophagales</taxon>
        <taxon>Leadbetterellaceae</taxon>
        <taxon>Lacihabitans</taxon>
    </lineage>
</organism>
<dbReference type="PRINTS" id="PR00326">
    <property type="entry name" value="GTP1OBG"/>
</dbReference>
<dbReference type="InterPro" id="IPR050860">
    <property type="entry name" value="FeoB_GTPase"/>
</dbReference>
<dbReference type="Pfam" id="PF02421">
    <property type="entry name" value="FeoB_N"/>
    <property type="match status" value="1"/>
</dbReference>
<dbReference type="GO" id="GO:0005886">
    <property type="term" value="C:plasma membrane"/>
    <property type="evidence" value="ECO:0007669"/>
    <property type="project" value="UniProtKB-SubCell"/>
</dbReference>
<keyword evidence="10 13" id="KW-0342">GTP-binding</keyword>
<feature type="binding site" evidence="14">
    <location>
        <position position="21"/>
    </location>
    <ligand>
        <name>Mg(2+)</name>
        <dbReference type="ChEBI" id="CHEBI:18420"/>
        <label>2</label>
    </ligand>
</feature>
<evidence type="ECO:0000256" key="11">
    <source>
        <dbReference type="ARBA" id="ARBA00023136"/>
    </source>
</evidence>
<reference evidence="17 18" key="1">
    <citation type="submission" date="2018-11" db="EMBL/GenBank/DDBJ databases">
        <title>Novel bacteria species description.</title>
        <authorList>
            <person name="Han J.-H."/>
        </authorList>
    </citation>
    <scope>NUCLEOTIDE SEQUENCE [LARGE SCALE GENOMIC DNA]</scope>
    <source>
        <strain evidence="17 18">KCTC23259</strain>
    </source>
</reference>
<comment type="subcellular location">
    <subcellularLocation>
        <location evidence="15">Cell inner membrane</location>
        <topology evidence="15">Multi-pass membrane protein</topology>
    </subcellularLocation>
    <subcellularLocation>
        <location evidence="1">Cell membrane</location>
        <topology evidence="1">Multi-pass membrane protein</topology>
    </subcellularLocation>
</comment>
<evidence type="ECO:0000256" key="6">
    <source>
        <dbReference type="ARBA" id="ARBA00022741"/>
    </source>
</evidence>
<accession>A0AAE3H107</accession>
<dbReference type="InterPro" id="IPR011642">
    <property type="entry name" value="Gate_dom"/>
</dbReference>
<dbReference type="GO" id="GO:0005525">
    <property type="term" value="F:GTP binding"/>
    <property type="evidence" value="ECO:0007669"/>
    <property type="project" value="UniProtKB-KW"/>
</dbReference>
<keyword evidence="9" id="KW-0406">Ion transport</keyword>
<evidence type="ECO:0000256" key="12">
    <source>
        <dbReference type="NCBIfam" id="TIGR00437"/>
    </source>
</evidence>
<feature type="transmembrane region" description="Helical" evidence="15">
    <location>
        <begin position="445"/>
        <end position="473"/>
    </location>
</feature>
<feature type="transmembrane region" description="Helical" evidence="15">
    <location>
        <begin position="680"/>
        <end position="699"/>
    </location>
</feature>
<comment type="similarity">
    <text evidence="15">Belongs to the TRAFAC class TrmE-Era-EngA-EngB-Septin-like GTPase superfamily. FeoB GTPase (TC 9.A.8) family.</text>
</comment>
<dbReference type="CDD" id="cd01879">
    <property type="entry name" value="FeoB"/>
    <property type="match status" value="1"/>
</dbReference>
<dbReference type="Gene3D" id="3.40.50.300">
    <property type="entry name" value="P-loop containing nucleotide triphosphate hydrolases"/>
    <property type="match status" value="1"/>
</dbReference>
<feature type="transmembrane region" description="Helical" evidence="15">
    <location>
        <begin position="413"/>
        <end position="439"/>
    </location>
</feature>
<keyword evidence="14" id="KW-0479">Metal-binding</keyword>
<feature type="transmembrane region" description="Helical" evidence="15">
    <location>
        <begin position="335"/>
        <end position="359"/>
    </location>
</feature>
<dbReference type="Pfam" id="PF07670">
    <property type="entry name" value="Gate"/>
    <property type="match status" value="2"/>
</dbReference>
<feature type="binding site" evidence="13">
    <location>
        <begin position="32"/>
        <end position="36"/>
    </location>
    <ligand>
        <name>GTP</name>
        <dbReference type="ChEBI" id="CHEBI:37565"/>
        <label>1</label>
    </ligand>
</feature>
<dbReference type="InterPro" id="IPR027417">
    <property type="entry name" value="P-loop_NTPase"/>
</dbReference>
<feature type="transmembrane region" description="Helical" evidence="15">
    <location>
        <begin position="648"/>
        <end position="668"/>
    </location>
</feature>
<dbReference type="GO" id="GO:0015093">
    <property type="term" value="F:ferrous iron transmembrane transporter activity"/>
    <property type="evidence" value="ECO:0007669"/>
    <property type="project" value="UniProtKB-UniRule"/>
</dbReference>
<evidence type="ECO:0000256" key="13">
    <source>
        <dbReference type="PIRSR" id="PIRSR603373-1"/>
    </source>
</evidence>
<name>A0AAE3H107_9BACT</name>
<feature type="domain" description="FeoB-type G" evidence="16">
    <location>
        <begin position="1"/>
        <end position="167"/>
    </location>
</feature>
<keyword evidence="3" id="KW-1003">Cell membrane</keyword>
<dbReference type="GO" id="GO:0046872">
    <property type="term" value="F:metal ion binding"/>
    <property type="evidence" value="ECO:0007669"/>
    <property type="project" value="UniProtKB-KW"/>
</dbReference>
<evidence type="ECO:0000256" key="14">
    <source>
        <dbReference type="PIRSR" id="PIRSR603373-2"/>
    </source>
</evidence>
<dbReference type="NCBIfam" id="TIGR00437">
    <property type="entry name" value="feoB"/>
    <property type="match status" value="1"/>
</dbReference>
<keyword evidence="7 15" id="KW-1133">Transmembrane helix</keyword>
<keyword evidence="4 15" id="KW-0410">Iron transport</keyword>
<keyword evidence="2 15" id="KW-0813">Transport</keyword>
<evidence type="ECO:0000256" key="9">
    <source>
        <dbReference type="ARBA" id="ARBA00023065"/>
    </source>
</evidence>
<keyword evidence="18" id="KW-1185">Reference proteome</keyword>
<dbReference type="InterPro" id="IPR003373">
    <property type="entry name" value="Fe2_transport_prot-B"/>
</dbReference>
<dbReference type="InterPro" id="IPR030389">
    <property type="entry name" value="G_FEOB_dom"/>
</dbReference>
<keyword evidence="8 15" id="KW-0408">Iron</keyword>
<dbReference type="EMBL" id="RJUF01000005">
    <property type="protein sequence ID" value="MCP9762046.1"/>
    <property type="molecule type" value="Genomic_DNA"/>
</dbReference>
<dbReference type="InterPro" id="IPR006073">
    <property type="entry name" value="GTP-bd"/>
</dbReference>
<dbReference type="PANTHER" id="PTHR43185:SF1">
    <property type="entry name" value="FE(2+) TRANSPORTER FEOB"/>
    <property type="match status" value="1"/>
</dbReference>
<dbReference type="AlphaFoldDB" id="A0AAE3H107"/>
<dbReference type="Proteomes" id="UP001204144">
    <property type="component" value="Unassembled WGS sequence"/>
</dbReference>
<keyword evidence="5 15" id="KW-0812">Transmembrane</keyword>
<feature type="binding site" evidence="14">
    <location>
        <position position="22"/>
    </location>
    <ligand>
        <name>Mg(2+)</name>
        <dbReference type="ChEBI" id="CHEBI:18420"/>
        <label>1</label>
    </ligand>
</feature>
<keyword evidence="11 15" id="KW-0472">Membrane</keyword>
<evidence type="ECO:0000256" key="3">
    <source>
        <dbReference type="ARBA" id="ARBA00022475"/>
    </source>
</evidence>
<dbReference type="PANTHER" id="PTHR43185">
    <property type="entry name" value="FERROUS IRON TRANSPORT PROTEIN B"/>
    <property type="match status" value="1"/>
</dbReference>
<comment type="caution">
    <text evidence="15">Lacks conserved residue(s) required for the propagation of feature annotation.</text>
</comment>
<dbReference type="Pfam" id="PF07664">
    <property type="entry name" value="FeoB_C"/>
    <property type="match status" value="1"/>
</dbReference>
<dbReference type="PROSITE" id="PS51711">
    <property type="entry name" value="G_FEOB"/>
    <property type="match status" value="1"/>
</dbReference>
<gene>
    <name evidence="17" type="primary">feoB</name>
    <name evidence="17" type="ORF">EGI31_03705</name>
</gene>
<evidence type="ECO:0000256" key="10">
    <source>
        <dbReference type="ARBA" id="ARBA00023134"/>
    </source>
</evidence>
<comment type="function">
    <text evidence="15">Probable transporter of a GTP-driven Fe(2+) uptake system.</text>
</comment>
<evidence type="ECO:0000256" key="2">
    <source>
        <dbReference type="ARBA" id="ARBA00022448"/>
    </source>
</evidence>
<evidence type="ECO:0000256" key="1">
    <source>
        <dbReference type="ARBA" id="ARBA00004651"/>
    </source>
</evidence>
<dbReference type="SUPFAM" id="SSF52540">
    <property type="entry name" value="P-loop containing nucleoside triphosphate hydrolases"/>
    <property type="match status" value="1"/>
</dbReference>
<comment type="caution">
    <text evidence="17">The sequence shown here is derived from an EMBL/GenBank/DDBJ whole genome shotgun (WGS) entry which is preliminary data.</text>
</comment>
<keyword evidence="6 13" id="KW-0547">Nucleotide-binding</keyword>
<evidence type="ECO:0000256" key="7">
    <source>
        <dbReference type="ARBA" id="ARBA00022989"/>
    </source>
</evidence>
<evidence type="ECO:0000256" key="15">
    <source>
        <dbReference type="RuleBase" id="RU362098"/>
    </source>
</evidence>